<dbReference type="AlphaFoldDB" id="A0A2P5I826"/>
<evidence type="ECO:0000256" key="1">
    <source>
        <dbReference type="SAM" id="SignalP"/>
    </source>
</evidence>
<dbReference type="EMBL" id="MAVT02000173">
    <property type="protein sequence ID" value="POS78615.1"/>
    <property type="molecule type" value="Genomic_DNA"/>
</dbReference>
<proteinExistence type="predicted"/>
<organism evidence="2 3">
    <name type="scientific">Diaporthe helianthi</name>
    <dbReference type="NCBI Taxonomy" id="158607"/>
    <lineage>
        <taxon>Eukaryota</taxon>
        <taxon>Fungi</taxon>
        <taxon>Dikarya</taxon>
        <taxon>Ascomycota</taxon>
        <taxon>Pezizomycotina</taxon>
        <taxon>Sordariomycetes</taxon>
        <taxon>Sordariomycetidae</taxon>
        <taxon>Diaporthales</taxon>
        <taxon>Diaporthaceae</taxon>
        <taxon>Diaporthe</taxon>
    </lineage>
</organism>
<evidence type="ECO:0008006" key="4">
    <source>
        <dbReference type="Google" id="ProtNLM"/>
    </source>
</evidence>
<keyword evidence="1" id="KW-0732">Signal</keyword>
<reference evidence="2" key="1">
    <citation type="submission" date="2017-09" db="EMBL/GenBank/DDBJ databases">
        <title>Polyketide synthases of a Diaporthe helianthi virulent isolate.</title>
        <authorList>
            <person name="Baroncelli R."/>
        </authorList>
    </citation>
    <scope>NUCLEOTIDE SEQUENCE [LARGE SCALE GENOMIC DNA]</scope>
    <source>
        <strain evidence="2">7/96</strain>
    </source>
</reference>
<feature type="chain" id="PRO_5015187351" description="Signal peptide-containing protein" evidence="1">
    <location>
        <begin position="19"/>
        <end position="81"/>
    </location>
</feature>
<name>A0A2P5I826_DIAHE</name>
<dbReference type="InParanoid" id="A0A2P5I826"/>
<evidence type="ECO:0000313" key="2">
    <source>
        <dbReference type="EMBL" id="POS78615.1"/>
    </source>
</evidence>
<feature type="signal peptide" evidence="1">
    <location>
        <begin position="1"/>
        <end position="18"/>
    </location>
</feature>
<comment type="caution">
    <text evidence="2">The sequence shown here is derived from an EMBL/GenBank/DDBJ whole genome shotgun (WGS) entry which is preliminary data.</text>
</comment>
<keyword evidence="3" id="KW-1185">Reference proteome</keyword>
<accession>A0A2P5I826</accession>
<sequence length="81" mass="8453">MQFSIISFLTLAATGALAMPKTNPLEARVDCGQILPACNGGSISGQTDCRCPGQVSRCDVWNCPGDDVMVCGQEGSGCVWI</sequence>
<gene>
    <name evidence="2" type="ORF">DHEL01_v202991</name>
</gene>
<dbReference type="Proteomes" id="UP000094444">
    <property type="component" value="Unassembled WGS sequence"/>
</dbReference>
<dbReference type="OrthoDB" id="5198893at2759"/>
<evidence type="ECO:0000313" key="3">
    <source>
        <dbReference type="Proteomes" id="UP000094444"/>
    </source>
</evidence>
<protein>
    <recommendedName>
        <fullName evidence="4">Signal peptide-containing protein</fullName>
    </recommendedName>
</protein>